<reference evidence="10" key="1">
    <citation type="submission" date="2015-03" db="EMBL/GenBank/DDBJ databases">
        <authorList>
            <person name="Nijsse Bart"/>
        </authorList>
    </citation>
    <scope>NUCLEOTIDE SEQUENCE [LARGE SCALE GENOMIC DNA]</scope>
</reference>
<evidence type="ECO:0000256" key="4">
    <source>
        <dbReference type="ARBA" id="ARBA00022692"/>
    </source>
</evidence>
<comment type="similarity">
    <text evidence="2">Belongs to the UPF0702 family.</text>
</comment>
<evidence type="ECO:0000256" key="1">
    <source>
        <dbReference type="ARBA" id="ARBA00004651"/>
    </source>
</evidence>
<evidence type="ECO:0000313" key="9">
    <source>
        <dbReference type="EMBL" id="CQR74256.1"/>
    </source>
</evidence>
<feature type="transmembrane region" description="Helical" evidence="7">
    <location>
        <begin position="55"/>
        <end position="75"/>
    </location>
</feature>
<name>A0A0U1L3L5_9FIRM</name>
<evidence type="ECO:0000259" key="8">
    <source>
        <dbReference type="Pfam" id="PF04239"/>
    </source>
</evidence>
<evidence type="ECO:0000256" key="3">
    <source>
        <dbReference type="ARBA" id="ARBA00022475"/>
    </source>
</evidence>
<evidence type="ECO:0000256" key="6">
    <source>
        <dbReference type="ARBA" id="ARBA00023136"/>
    </source>
</evidence>
<dbReference type="InterPro" id="IPR007353">
    <property type="entry name" value="DUF421"/>
</dbReference>
<evidence type="ECO:0000313" key="10">
    <source>
        <dbReference type="Proteomes" id="UP000049855"/>
    </source>
</evidence>
<dbReference type="AlphaFoldDB" id="A0A0U1L3L5"/>
<organism evidence="9 10">
    <name type="scientific">Sporomusa ovata</name>
    <dbReference type="NCBI Taxonomy" id="2378"/>
    <lineage>
        <taxon>Bacteria</taxon>
        <taxon>Bacillati</taxon>
        <taxon>Bacillota</taxon>
        <taxon>Negativicutes</taxon>
        <taxon>Selenomonadales</taxon>
        <taxon>Sporomusaceae</taxon>
        <taxon>Sporomusa</taxon>
    </lineage>
</organism>
<feature type="transmembrane region" description="Helical" evidence="7">
    <location>
        <begin position="29"/>
        <end position="48"/>
    </location>
</feature>
<dbReference type="EMBL" id="CTRP01000014">
    <property type="protein sequence ID" value="CQR74256.1"/>
    <property type="molecule type" value="Genomic_DNA"/>
</dbReference>
<dbReference type="Pfam" id="PF04239">
    <property type="entry name" value="DUF421"/>
    <property type="match status" value="1"/>
</dbReference>
<evidence type="ECO:0000256" key="5">
    <source>
        <dbReference type="ARBA" id="ARBA00022989"/>
    </source>
</evidence>
<comment type="subcellular location">
    <subcellularLocation>
        <location evidence="1">Cell membrane</location>
        <topology evidence="1">Multi-pass membrane protein</topology>
    </subcellularLocation>
</comment>
<accession>A0A0U1L3L5</accession>
<keyword evidence="10" id="KW-1185">Reference proteome</keyword>
<keyword evidence="3" id="KW-1003">Cell membrane</keyword>
<gene>
    <name evidence="9" type="ORF">SpAn4DRAFT_0718</name>
</gene>
<feature type="transmembrane region" description="Helical" evidence="7">
    <location>
        <begin position="81"/>
        <end position="99"/>
    </location>
</feature>
<dbReference type="RefSeq" id="WP_021170264.1">
    <property type="nucleotide sequence ID" value="NZ_CTRP01000014.1"/>
</dbReference>
<dbReference type="PANTHER" id="PTHR34582">
    <property type="entry name" value="UPF0702 TRANSMEMBRANE PROTEIN YCAP"/>
    <property type="match status" value="1"/>
</dbReference>
<keyword evidence="4 7" id="KW-0812">Transmembrane</keyword>
<dbReference type="GO" id="GO:0005886">
    <property type="term" value="C:plasma membrane"/>
    <property type="evidence" value="ECO:0007669"/>
    <property type="project" value="UniProtKB-SubCell"/>
</dbReference>
<keyword evidence="6 7" id="KW-0472">Membrane</keyword>
<feature type="domain" description="YetF C-terminal" evidence="8">
    <location>
        <begin position="105"/>
        <end position="235"/>
    </location>
</feature>
<sequence>MDSSLGGLNIIVLLTNGEDMETLFDMAKVLGRIITILPLMLFMALFMGRRSIGELPVFDFLVILSLGAVVGADIADPKIEHIHTAFAIVAIALLQRVVSEISIRSVKFRKWITFEPVIVVNDGKLNAKNLKQIKYTVDNILELLREYGVFNLDEVQLAVVEANGKLSVYKKPEKAPVTPQDLNISKPKGNIAYPIIIEGRIIKKTLASLNLEEAWLLEQLNCQGKKLDEVFFAMVVENRYLHISTRYEPVMDTEIPLSF</sequence>
<dbReference type="PANTHER" id="PTHR34582:SF6">
    <property type="entry name" value="UPF0702 TRANSMEMBRANE PROTEIN YCAP"/>
    <property type="match status" value="1"/>
</dbReference>
<evidence type="ECO:0000256" key="7">
    <source>
        <dbReference type="SAM" id="Phobius"/>
    </source>
</evidence>
<dbReference type="Gene3D" id="3.30.240.20">
    <property type="entry name" value="bsu07140 like domains"/>
    <property type="match status" value="2"/>
</dbReference>
<proteinExistence type="inferred from homology"/>
<evidence type="ECO:0000256" key="2">
    <source>
        <dbReference type="ARBA" id="ARBA00006448"/>
    </source>
</evidence>
<keyword evidence="5 7" id="KW-1133">Transmembrane helix</keyword>
<dbReference type="Proteomes" id="UP000049855">
    <property type="component" value="Unassembled WGS sequence"/>
</dbReference>
<dbReference type="InterPro" id="IPR023090">
    <property type="entry name" value="UPF0702_alpha/beta_dom_sf"/>
</dbReference>
<protein>
    <recommendedName>
        <fullName evidence="8">YetF C-terminal domain-containing protein</fullName>
    </recommendedName>
</protein>